<dbReference type="Proteomes" id="UP001209681">
    <property type="component" value="Unassembled WGS sequence"/>
</dbReference>
<comment type="similarity">
    <text evidence="2">Belongs to the bacterial solute-binding protein 1 family.</text>
</comment>
<comment type="subcellular location">
    <subcellularLocation>
        <location evidence="1">Periplasm</location>
    </subcellularLocation>
</comment>
<reference evidence="3 4" key="1">
    <citation type="submission" date="2022-11" db="EMBL/GenBank/DDBJ databases">
        <title>Desulfobotulus tamanensis H1 sp. nov. - anaerobic, alkaliphilic, sulphate reducing bacterium isolated from terrestrial mud volcano.</title>
        <authorList>
            <person name="Frolova A."/>
            <person name="Merkel A.Y."/>
            <person name="Slobodkin A.I."/>
        </authorList>
    </citation>
    <scope>NUCLEOTIDE SEQUENCE [LARGE SCALE GENOMIC DNA]</scope>
    <source>
        <strain evidence="3 4">H1</strain>
    </source>
</reference>
<keyword evidence="4" id="KW-1185">Reference proteome</keyword>
<dbReference type="InterPro" id="IPR006059">
    <property type="entry name" value="SBP"/>
</dbReference>
<comment type="caution">
    <text evidence="3">The sequence shown here is derived from an EMBL/GenBank/DDBJ whole genome shotgun (WGS) entry which is preliminary data.</text>
</comment>
<dbReference type="SUPFAM" id="SSF53850">
    <property type="entry name" value="Periplasmic binding protein-like II"/>
    <property type="match status" value="1"/>
</dbReference>
<dbReference type="Pfam" id="PF01547">
    <property type="entry name" value="SBP_bac_1"/>
    <property type="match status" value="1"/>
</dbReference>
<dbReference type="PANTHER" id="PTHR43649">
    <property type="entry name" value="ARABINOSE-BINDING PROTEIN-RELATED"/>
    <property type="match status" value="1"/>
</dbReference>
<name>A0ABT3N574_9BACT</name>
<accession>A0ABT3N574</accession>
<evidence type="ECO:0000313" key="4">
    <source>
        <dbReference type="Proteomes" id="UP001209681"/>
    </source>
</evidence>
<evidence type="ECO:0000313" key="3">
    <source>
        <dbReference type="EMBL" id="MCW7752607.1"/>
    </source>
</evidence>
<dbReference type="EMBL" id="JAPFPW010000001">
    <property type="protein sequence ID" value="MCW7752607.1"/>
    <property type="molecule type" value="Genomic_DNA"/>
</dbReference>
<evidence type="ECO:0000256" key="2">
    <source>
        <dbReference type="ARBA" id="ARBA00008520"/>
    </source>
</evidence>
<protein>
    <submittedName>
        <fullName evidence="3">Extracellular solute-binding protein</fullName>
    </submittedName>
</protein>
<dbReference type="Gene3D" id="3.40.190.10">
    <property type="entry name" value="Periplasmic binding protein-like II"/>
    <property type="match status" value="2"/>
</dbReference>
<dbReference type="RefSeq" id="WP_265423471.1">
    <property type="nucleotide sequence ID" value="NZ_JAPFPW010000001.1"/>
</dbReference>
<sequence>MQKRILIPAFFFLCLYSLFLFQHTPEEIKPTLTLAHDKGSLPRFQQAFVNQAVVAEKRTGHRFIPTDSQTTDLFISRMEANLPTSKAPALFTWWTGSRADDLLKKGVIADISHIWNKHRQHYPEFIRESYTRDGRMYGFPYSIEYWPIWYNRDIFDRLGLQAPTTWEEFIEICEMLKTEGITPLLSSLQFSWYATIWFSQLIMGEDPEFYTDLHNNTHDYSDARIRKAMETWQYMLLRGYFTPPSTRMFTNGAHLWNTEAFAMVLCGSWYPSMVLIDQGVPEESIGMFLLPPRNPVAGFSLMMETGPIFTASHSQEREQADAIADWWMGTEGSLLFSQSMGTFSANRNVETTHLPNFRQQLLYHMEKKNPHILPRFWESAPGPLLQPVTDILSHFIMDPDHLELTLEKLALLQNDLSRSMPLP</sequence>
<organism evidence="3 4">
    <name type="scientific">Desulfobotulus pelophilus</name>
    <dbReference type="NCBI Taxonomy" id="2823377"/>
    <lineage>
        <taxon>Bacteria</taxon>
        <taxon>Pseudomonadati</taxon>
        <taxon>Thermodesulfobacteriota</taxon>
        <taxon>Desulfobacteria</taxon>
        <taxon>Desulfobacterales</taxon>
        <taxon>Desulfobacteraceae</taxon>
        <taxon>Desulfobotulus</taxon>
    </lineage>
</organism>
<dbReference type="InterPro" id="IPR050490">
    <property type="entry name" value="Bact_solute-bd_prot1"/>
</dbReference>
<gene>
    <name evidence="3" type="ORF">OOT00_01250</name>
</gene>
<proteinExistence type="inferred from homology"/>
<evidence type="ECO:0000256" key="1">
    <source>
        <dbReference type="ARBA" id="ARBA00004418"/>
    </source>
</evidence>